<dbReference type="Pfam" id="PF00133">
    <property type="entry name" value="tRNA-synt_1"/>
    <property type="match status" value="1"/>
</dbReference>
<gene>
    <name evidence="10" type="ORF">METZ01_LOCUS43097</name>
</gene>
<keyword evidence="6" id="KW-0030">Aminoacyl-tRNA synthetase</keyword>
<protein>
    <recommendedName>
        <fullName evidence="1">isoleucine--tRNA ligase</fullName>
        <ecNumber evidence="1">6.1.1.5</ecNumber>
    </recommendedName>
</protein>
<dbReference type="EMBL" id="UINC01001878">
    <property type="protein sequence ID" value="SUZ90243.1"/>
    <property type="molecule type" value="Genomic_DNA"/>
</dbReference>
<name>A0A381RMR9_9ZZZZ</name>
<organism evidence="10">
    <name type="scientific">marine metagenome</name>
    <dbReference type="NCBI Taxonomy" id="408172"/>
    <lineage>
        <taxon>unclassified sequences</taxon>
        <taxon>metagenomes</taxon>
        <taxon>ecological metagenomes</taxon>
    </lineage>
</organism>
<proteinExistence type="predicted"/>
<evidence type="ECO:0000256" key="5">
    <source>
        <dbReference type="ARBA" id="ARBA00022917"/>
    </source>
</evidence>
<evidence type="ECO:0000256" key="2">
    <source>
        <dbReference type="ARBA" id="ARBA00022598"/>
    </source>
</evidence>
<feature type="domain" description="Aminoacyl-tRNA synthetase class Ia" evidence="8">
    <location>
        <begin position="18"/>
        <end position="679"/>
    </location>
</feature>
<evidence type="ECO:0000313" key="10">
    <source>
        <dbReference type="EMBL" id="SUZ90243.1"/>
    </source>
</evidence>
<dbReference type="Gene3D" id="3.40.50.620">
    <property type="entry name" value="HUPs"/>
    <property type="match status" value="2"/>
</dbReference>
<keyword evidence="2" id="KW-0436">Ligase</keyword>
<dbReference type="InterPro" id="IPR009080">
    <property type="entry name" value="tRNAsynth_Ia_anticodon-bd"/>
</dbReference>
<evidence type="ECO:0000256" key="7">
    <source>
        <dbReference type="ARBA" id="ARBA00048359"/>
    </source>
</evidence>
<dbReference type="GO" id="GO:0000049">
    <property type="term" value="F:tRNA binding"/>
    <property type="evidence" value="ECO:0007669"/>
    <property type="project" value="InterPro"/>
</dbReference>
<evidence type="ECO:0000256" key="6">
    <source>
        <dbReference type="ARBA" id="ARBA00023146"/>
    </source>
</evidence>
<sequence length="1099" mass="127511">MIKKVDPQVDFIKLEHSVLDFWEKNDIFNKRIALNKGKPPWSFIDGPITANNPMGVHHAWGRTIKDMMNRYKAMNGFDLRYQNGFDCQGLWVEVEVEKELGFKSKRDVEEYGIEKFVNLCKDRVRKYSAIQTEQSKRLGYWMDWDNSYYTMSDENNYTIWSMLKKLFEDDKIYKGMDVVPWSGKSGTSYSQMEIIEGRKLVAHESVFVRFPILDRENEYLLVWTTTPWTLTSNVIAAVNVNLEYVKLRAADGSLYYFAKENLEFQRLEKQFSDKKQWIEGVPKLKTISQIFKERGGYELEGTVKGSELVGLKYSGPFDDLEAQNELGGYPFTDDKLKSKEMNGVNAHQVIDAGKDSIGNDIVVAGEGTGIVHMAPGCGDVDYKIGKKLGFINIAPLDAEAKFMDKFGWLSGLVATEKETINKIIVDLKERGFLIYSEQYPHVYPHCWRSGDELVFRMVDEWYINMDWRDRIKKVVDQINWIPDWGKDREHEWLDNMGDWMISKKRFWGLALPIWEFEDGSFMVVGSKEELKNLAIEGWGEFDGKSPHRPWIDKVKIKHPESGLIGTRILDVGNPWLDAGIVPYSTLNYNDDKSYWEKWFPGDFVVESFPGQFRNWFYSLLALSTVMEDKAPFKTLLGHALVKDETGRDMHKSWGNAIWFDDAAEEIGVDVMRWMYANQNIEHNLLFGYGPANEVRRKLLTLWNVYSFFATYAAVDKFSPLDTNIEDSDLTLLDQWILAKSNLLVKEAINAFDNYRVDKFIQKFERFLDDLSNWYIRRNRRRFWKSENDTDKKTAYHTLYHVLLTSVKIIAPILPFISEKIYQNLVCNIDDKLPESVHLCDYPVIDDKKIDQKMIEQVDTIRKIVELGRSARNKAELKIRQPLKELCFHLSDNSIEEFVIENQKIILEELNVKKIKFVKSTDKLIGYEIKPNLPFIGQDYGKELPKIKDAILKMDSDKIVSDLNKDGEVKILLSSNSIILKRDAFLINKKSKKGYTSESDGKITVGLTTELSEKLIQEGIARDVIRHVQIMRKNANFAVEDRINIYGSFDGQVGDAIKAYEDYFKNETLTVNMTDEFQSSEYEESFEIKGTNIKIGINRI</sequence>
<dbReference type="GO" id="GO:0006428">
    <property type="term" value="P:isoleucyl-tRNA aminoacylation"/>
    <property type="evidence" value="ECO:0007669"/>
    <property type="project" value="InterPro"/>
</dbReference>
<feature type="domain" description="Methionyl/Valyl/Leucyl/Isoleucyl-tRNA synthetase anticodon-binding" evidence="9">
    <location>
        <begin position="733"/>
        <end position="883"/>
    </location>
</feature>
<evidence type="ECO:0000256" key="4">
    <source>
        <dbReference type="ARBA" id="ARBA00022840"/>
    </source>
</evidence>
<dbReference type="InterPro" id="IPR013155">
    <property type="entry name" value="M/V/L/I-tRNA-synth_anticd-bd"/>
</dbReference>
<dbReference type="GO" id="GO:0005524">
    <property type="term" value="F:ATP binding"/>
    <property type="evidence" value="ECO:0007669"/>
    <property type="project" value="UniProtKB-KW"/>
</dbReference>
<dbReference type="Gene3D" id="1.10.730.10">
    <property type="entry name" value="Isoleucyl-tRNA Synthetase, Domain 1"/>
    <property type="match status" value="1"/>
</dbReference>
<dbReference type="Pfam" id="PF19302">
    <property type="entry name" value="DUF5915"/>
    <property type="match status" value="1"/>
</dbReference>
<dbReference type="NCBIfam" id="TIGR00392">
    <property type="entry name" value="ileS"/>
    <property type="match status" value="1"/>
</dbReference>
<keyword evidence="5" id="KW-0648">Protein biosynthesis</keyword>
<keyword evidence="4" id="KW-0067">ATP-binding</keyword>
<evidence type="ECO:0000256" key="1">
    <source>
        <dbReference type="ARBA" id="ARBA00013165"/>
    </source>
</evidence>
<comment type="catalytic activity">
    <reaction evidence="7">
        <text>tRNA(Ile) + L-isoleucine + ATP = L-isoleucyl-tRNA(Ile) + AMP + diphosphate</text>
        <dbReference type="Rhea" id="RHEA:11060"/>
        <dbReference type="Rhea" id="RHEA-COMP:9666"/>
        <dbReference type="Rhea" id="RHEA-COMP:9695"/>
        <dbReference type="ChEBI" id="CHEBI:30616"/>
        <dbReference type="ChEBI" id="CHEBI:33019"/>
        <dbReference type="ChEBI" id="CHEBI:58045"/>
        <dbReference type="ChEBI" id="CHEBI:78442"/>
        <dbReference type="ChEBI" id="CHEBI:78528"/>
        <dbReference type="ChEBI" id="CHEBI:456215"/>
        <dbReference type="EC" id="6.1.1.5"/>
    </reaction>
</comment>
<dbReference type="GO" id="GO:0002161">
    <property type="term" value="F:aminoacyl-tRNA deacylase activity"/>
    <property type="evidence" value="ECO:0007669"/>
    <property type="project" value="InterPro"/>
</dbReference>
<dbReference type="InterPro" id="IPR009008">
    <property type="entry name" value="Val/Leu/Ile-tRNA-synth_edit"/>
</dbReference>
<evidence type="ECO:0000256" key="3">
    <source>
        <dbReference type="ARBA" id="ARBA00022741"/>
    </source>
</evidence>
<reference evidence="10" key="1">
    <citation type="submission" date="2018-05" db="EMBL/GenBank/DDBJ databases">
        <authorList>
            <person name="Lanie J.A."/>
            <person name="Ng W.-L."/>
            <person name="Kazmierczak K.M."/>
            <person name="Andrzejewski T.M."/>
            <person name="Davidsen T.M."/>
            <person name="Wayne K.J."/>
            <person name="Tettelin H."/>
            <person name="Glass J.I."/>
            <person name="Rusch D."/>
            <person name="Podicherti R."/>
            <person name="Tsui H.-C.T."/>
            <person name="Winkler M.E."/>
        </authorList>
    </citation>
    <scope>NUCLEOTIDE SEQUENCE</scope>
</reference>
<dbReference type="InterPro" id="IPR002300">
    <property type="entry name" value="aa-tRNA-synth_Ia"/>
</dbReference>
<keyword evidence="3" id="KW-0547">Nucleotide-binding</keyword>
<dbReference type="CDD" id="cd07961">
    <property type="entry name" value="Anticodon_Ia_Ile_ABEc"/>
    <property type="match status" value="1"/>
</dbReference>
<dbReference type="EC" id="6.1.1.5" evidence="1"/>
<dbReference type="AlphaFoldDB" id="A0A381RMR9"/>
<dbReference type="GO" id="GO:0004822">
    <property type="term" value="F:isoleucine-tRNA ligase activity"/>
    <property type="evidence" value="ECO:0007669"/>
    <property type="project" value="UniProtKB-EC"/>
</dbReference>
<dbReference type="PANTHER" id="PTHR42780">
    <property type="entry name" value="SOLEUCYL-TRNA SYNTHETASE"/>
    <property type="match status" value="1"/>
</dbReference>
<evidence type="ECO:0000259" key="8">
    <source>
        <dbReference type="Pfam" id="PF00133"/>
    </source>
</evidence>
<dbReference type="InterPro" id="IPR033709">
    <property type="entry name" value="Anticodon_Ile_ABEc"/>
</dbReference>
<dbReference type="Pfam" id="PF08264">
    <property type="entry name" value="Anticodon_1"/>
    <property type="match status" value="1"/>
</dbReference>
<dbReference type="InterPro" id="IPR014729">
    <property type="entry name" value="Rossmann-like_a/b/a_fold"/>
</dbReference>
<dbReference type="SUPFAM" id="SSF50677">
    <property type="entry name" value="ValRS/IleRS/LeuRS editing domain"/>
    <property type="match status" value="1"/>
</dbReference>
<dbReference type="PRINTS" id="PR00984">
    <property type="entry name" value="TRNASYNTHILE"/>
</dbReference>
<evidence type="ECO:0000259" key="9">
    <source>
        <dbReference type="Pfam" id="PF08264"/>
    </source>
</evidence>
<dbReference type="InterPro" id="IPR002301">
    <property type="entry name" value="Ile-tRNA-ligase"/>
</dbReference>
<dbReference type="InterPro" id="IPR023586">
    <property type="entry name" value="Ile-tRNA-ligase_type2"/>
</dbReference>
<dbReference type="SUPFAM" id="SSF47323">
    <property type="entry name" value="Anticodon-binding domain of a subclass of class I aminoacyl-tRNA synthetases"/>
    <property type="match status" value="1"/>
</dbReference>
<dbReference type="SUPFAM" id="SSF52374">
    <property type="entry name" value="Nucleotidylyl transferase"/>
    <property type="match status" value="1"/>
</dbReference>
<dbReference type="PANTHER" id="PTHR42780:SF1">
    <property type="entry name" value="ISOLEUCINE--TRNA LIGASE, CYTOPLASMIC"/>
    <property type="match status" value="1"/>
</dbReference>
<accession>A0A381RMR9</accession>